<comment type="caution">
    <text evidence="5">The sequence shown here is derived from an EMBL/GenBank/DDBJ whole genome shotgun (WGS) entry which is preliminary data.</text>
</comment>
<feature type="region of interest" description="Disordered" evidence="4">
    <location>
        <begin position="336"/>
        <end position="376"/>
    </location>
</feature>
<keyword evidence="2" id="KW-0378">Hydrolase</keyword>
<dbReference type="GO" id="GO:0003684">
    <property type="term" value="F:damaged DNA binding"/>
    <property type="evidence" value="ECO:0007669"/>
    <property type="project" value="TreeGrafter"/>
</dbReference>
<accession>A0A8H4INU6</accession>
<keyword evidence="6" id="KW-1185">Reference proteome</keyword>
<evidence type="ECO:0000313" key="6">
    <source>
        <dbReference type="Proteomes" id="UP000572817"/>
    </source>
</evidence>
<sequence>MARLRRLRRLTLRQEFPAIRIDFFRASTHHPPPLAGFLSHVHSDHLQGLESLKAPFVYCSPATREILLRLEKHPHRMNFAKGILESRIQTNKHLKKLLKTIPLEAPTVIELSPGNEIQVTLFDANHCIGAVMFLIQGGGNAILYTSDVRAETWWVSSLMQNPLLLPFASGHTYLDKMYLDTTYANRSEINRKFPSKAEGLRELLGKVSNYPKNTIFHFEAWTFGYENDGTEIAEAGIGGGKGDMDQIHELETNDPTAVDQLMQLCASRLNRSETLSELLRTLRAVKESGQGRIRLCSSRDMALLLDDAADGLEDEGLPLQRFVEMLARHASDASAAAAQTGKTQRVSSLPSGAANDNNNYAPAPDGTADQEQRQDPRPRIVTFPWARHASYAELCELVSAFRLRDVHPCTVDEANWTPDDSMRALFGQFCSGDVFAHDEEMMKTWERHLVDASDAILPTPLPASSSAARTTGSYGGEVDEAAPASLSIREWAAKAARNSQDLSWADFGGLICTGNGHTEEELEL</sequence>
<reference evidence="5" key="1">
    <citation type="submission" date="2020-04" db="EMBL/GenBank/DDBJ databases">
        <title>Genome Assembly and Annotation of Botryosphaeria dothidea sdau 11-99, a Latent Pathogen of Apple Fruit Ring Rot in China.</title>
        <authorList>
            <person name="Yu C."/>
            <person name="Diao Y."/>
            <person name="Lu Q."/>
            <person name="Zhao J."/>
            <person name="Cui S."/>
            <person name="Peng C."/>
            <person name="He B."/>
            <person name="Liu H."/>
        </authorList>
    </citation>
    <scope>NUCLEOTIDE SEQUENCE [LARGE SCALE GENOMIC DNA]</scope>
    <source>
        <strain evidence="5">Sdau11-99</strain>
    </source>
</reference>
<organism evidence="5 6">
    <name type="scientific">Botryosphaeria dothidea</name>
    <dbReference type="NCBI Taxonomy" id="55169"/>
    <lineage>
        <taxon>Eukaryota</taxon>
        <taxon>Fungi</taxon>
        <taxon>Dikarya</taxon>
        <taxon>Ascomycota</taxon>
        <taxon>Pezizomycotina</taxon>
        <taxon>Dothideomycetes</taxon>
        <taxon>Dothideomycetes incertae sedis</taxon>
        <taxon>Botryosphaeriales</taxon>
        <taxon>Botryosphaeriaceae</taxon>
        <taxon>Botryosphaeria</taxon>
    </lineage>
</organism>
<dbReference type="GO" id="GO:0000723">
    <property type="term" value="P:telomere maintenance"/>
    <property type="evidence" value="ECO:0007669"/>
    <property type="project" value="TreeGrafter"/>
</dbReference>
<dbReference type="OrthoDB" id="5561659at2759"/>
<dbReference type="Gene3D" id="3.60.15.10">
    <property type="entry name" value="Ribonuclease Z/Hydroxyacylglutathione hydrolase-like"/>
    <property type="match status" value="1"/>
</dbReference>
<dbReference type="GO" id="GO:0006303">
    <property type="term" value="P:double-strand break repair via nonhomologous end joining"/>
    <property type="evidence" value="ECO:0007669"/>
    <property type="project" value="TreeGrafter"/>
</dbReference>
<proteinExistence type="predicted"/>
<gene>
    <name evidence="5" type="ORF">GTA08_BOTSDO09897</name>
</gene>
<dbReference type="EMBL" id="WWBZ02000073">
    <property type="protein sequence ID" value="KAF4302553.1"/>
    <property type="molecule type" value="Genomic_DNA"/>
</dbReference>
<evidence type="ECO:0000256" key="4">
    <source>
        <dbReference type="SAM" id="MobiDB-lite"/>
    </source>
</evidence>
<dbReference type="GO" id="GO:0036297">
    <property type="term" value="P:interstrand cross-link repair"/>
    <property type="evidence" value="ECO:0007669"/>
    <property type="project" value="TreeGrafter"/>
</dbReference>
<protein>
    <recommendedName>
        <fullName evidence="7">Metallo-beta-lactamase domain-containing protein</fullName>
    </recommendedName>
</protein>
<evidence type="ECO:0000313" key="5">
    <source>
        <dbReference type="EMBL" id="KAF4302553.1"/>
    </source>
</evidence>
<dbReference type="Pfam" id="PF23023">
    <property type="entry name" value="Anti-Pycsar_Apyc1"/>
    <property type="match status" value="1"/>
</dbReference>
<feature type="compositionally biased region" description="Low complexity" evidence="4">
    <location>
        <begin position="353"/>
        <end position="365"/>
    </location>
</feature>
<dbReference type="InterPro" id="IPR036866">
    <property type="entry name" value="RibonucZ/Hydroxyglut_hydro"/>
</dbReference>
<keyword evidence="3" id="KW-0269">Exonuclease</keyword>
<dbReference type="PANTHER" id="PTHR23240">
    <property type="entry name" value="DNA CROSS-LINK REPAIR PROTEIN PSO2/SNM1-RELATED"/>
    <property type="match status" value="1"/>
</dbReference>
<evidence type="ECO:0000256" key="2">
    <source>
        <dbReference type="ARBA" id="ARBA00022801"/>
    </source>
</evidence>
<keyword evidence="1" id="KW-0540">Nuclease</keyword>
<feature type="compositionally biased region" description="Polar residues" evidence="4">
    <location>
        <begin position="340"/>
        <end position="350"/>
    </location>
</feature>
<dbReference type="AlphaFoldDB" id="A0A8H4INU6"/>
<dbReference type="SUPFAM" id="SSF56281">
    <property type="entry name" value="Metallo-hydrolase/oxidoreductase"/>
    <property type="match status" value="1"/>
</dbReference>
<dbReference type="Proteomes" id="UP000572817">
    <property type="component" value="Unassembled WGS sequence"/>
</dbReference>
<evidence type="ECO:0008006" key="7">
    <source>
        <dbReference type="Google" id="ProtNLM"/>
    </source>
</evidence>
<dbReference type="PANTHER" id="PTHR23240:SF8">
    <property type="entry name" value="PROTEIN ARTEMIS"/>
    <property type="match status" value="1"/>
</dbReference>
<dbReference type="GO" id="GO:0035312">
    <property type="term" value="F:5'-3' DNA exonuclease activity"/>
    <property type="evidence" value="ECO:0007669"/>
    <property type="project" value="TreeGrafter"/>
</dbReference>
<name>A0A8H4INU6_9PEZI</name>
<evidence type="ECO:0000256" key="1">
    <source>
        <dbReference type="ARBA" id="ARBA00022722"/>
    </source>
</evidence>
<evidence type="ECO:0000256" key="3">
    <source>
        <dbReference type="ARBA" id="ARBA00022839"/>
    </source>
</evidence>